<dbReference type="NCBIfam" id="TIGR04274">
    <property type="entry name" value="hypoxanDNAglyco"/>
    <property type="match status" value="1"/>
</dbReference>
<dbReference type="Proteomes" id="UP000176204">
    <property type="component" value="Chromosome I"/>
</dbReference>
<protein>
    <submittedName>
        <fullName evidence="2">Hypoxandnaglyco: dna-deoxyinosine glycosylase</fullName>
    </submittedName>
</protein>
<organism evidence="2 3">
    <name type="scientific">Akkermansia glycaniphila</name>
    <dbReference type="NCBI Taxonomy" id="1679444"/>
    <lineage>
        <taxon>Bacteria</taxon>
        <taxon>Pseudomonadati</taxon>
        <taxon>Verrucomicrobiota</taxon>
        <taxon>Verrucomicrobiia</taxon>
        <taxon>Verrucomicrobiales</taxon>
        <taxon>Akkermansiaceae</taxon>
        <taxon>Akkermansia</taxon>
    </lineage>
</organism>
<reference evidence="3" key="1">
    <citation type="submission" date="2016-09" db="EMBL/GenBank/DDBJ databases">
        <authorList>
            <person name="Koehorst J."/>
        </authorList>
    </citation>
    <scope>NUCLEOTIDE SEQUENCE [LARGE SCALE GENOMIC DNA]</scope>
</reference>
<dbReference type="InterPro" id="IPR005122">
    <property type="entry name" value="Uracil-DNA_glycosylase-like"/>
</dbReference>
<proteinExistence type="predicted"/>
<dbReference type="Pfam" id="PF03167">
    <property type="entry name" value="UDG"/>
    <property type="match status" value="1"/>
</dbReference>
<dbReference type="SMART" id="SM00986">
    <property type="entry name" value="UDG"/>
    <property type="match status" value="1"/>
</dbReference>
<dbReference type="SUPFAM" id="SSF52141">
    <property type="entry name" value="Uracil-DNA glycosylase-like"/>
    <property type="match status" value="1"/>
</dbReference>
<evidence type="ECO:0000313" key="3">
    <source>
        <dbReference type="Proteomes" id="UP000176204"/>
    </source>
</evidence>
<dbReference type="PATRIC" id="fig|1679444.3.peg.2803"/>
<dbReference type="STRING" id="1679444.PYTT_2121"/>
<keyword evidence="3" id="KW-1185">Reference proteome</keyword>
<accession>A0A1C7PC36</accession>
<dbReference type="SMART" id="SM00987">
    <property type="entry name" value="UreE_C"/>
    <property type="match status" value="1"/>
</dbReference>
<dbReference type="OrthoDB" id="9796171at2"/>
<dbReference type="InterPro" id="IPR026353">
    <property type="entry name" value="Hypoxan-DNA_Glyclase"/>
</dbReference>
<sequence length="170" mass="18869">MLKYSFAPAVKPGCSVLVLGSLPGDASLRMAQYYAHPRNAFWKIMGRLCGFSPDLPYEDRLDRLNDAGIALWDVVLSGMRPGSLDSAIRDERPNDVASLLHEYATIKTICCNGGTSYRYLKRYFPVLFGEDGCRVLLLPSTSPAAARFGFDEKFSAYEEALAPLIRRHAV</sequence>
<dbReference type="InterPro" id="IPR036895">
    <property type="entry name" value="Uracil-DNA_glycosylase-like_sf"/>
</dbReference>
<evidence type="ECO:0000259" key="1">
    <source>
        <dbReference type="SMART" id="SM00986"/>
    </source>
</evidence>
<gene>
    <name evidence="2" type="ORF">PYTT_2121</name>
</gene>
<name>A0A1C7PC36_9BACT</name>
<dbReference type="KEGG" id="agl:PYTT_2121"/>
<dbReference type="Gene3D" id="3.40.470.10">
    <property type="entry name" value="Uracil-DNA glycosylase-like domain"/>
    <property type="match status" value="1"/>
</dbReference>
<feature type="domain" description="Uracil-DNA glycosylase-like" evidence="1">
    <location>
        <begin position="7"/>
        <end position="161"/>
    </location>
</feature>
<dbReference type="CDD" id="cd10032">
    <property type="entry name" value="UDG-F6_HDG"/>
    <property type="match status" value="1"/>
</dbReference>
<dbReference type="AlphaFoldDB" id="A0A1C7PC36"/>
<evidence type="ECO:0000313" key="2">
    <source>
        <dbReference type="EMBL" id="SEH96241.1"/>
    </source>
</evidence>
<dbReference type="RefSeq" id="WP_067775245.1">
    <property type="nucleotide sequence ID" value="NZ_JACVVN010000012.1"/>
</dbReference>
<dbReference type="EMBL" id="LT629973">
    <property type="protein sequence ID" value="SEH96241.1"/>
    <property type="molecule type" value="Genomic_DNA"/>
</dbReference>